<keyword evidence="1" id="KW-0732">Signal</keyword>
<evidence type="ECO:0000313" key="2">
    <source>
        <dbReference type="EMBL" id="SKB07864.1"/>
    </source>
</evidence>
<evidence type="ECO:0000256" key="1">
    <source>
        <dbReference type="SAM" id="SignalP"/>
    </source>
</evidence>
<feature type="chain" id="PRO_5013295643" evidence="1">
    <location>
        <begin position="21"/>
        <end position="176"/>
    </location>
</feature>
<evidence type="ECO:0000313" key="3">
    <source>
        <dbReference type="Proteomes" id="UP000190774"/>
    </source>
</evidence>
<dbReference type="Proteomes" id="UP000190774">
    <property type="component" value="Unassembled WGS sequence"/>
</dbReference>
<dbReference type="AlphaFoldDB" id="A0A1T4Z1F5"/>
<name>A0A1T4Z1F5_9BACT</name>
<dbReference type="EMBL" id="FUYE01000025">
    <property type="protein sequence ID" value="SKB07864.1"/>
    <property type="molecule type" value="Genomic_DNA"/>
</dbReference>
<gene>
    <name evidence="2" type="ORF">SAMN02745166_04801</name>
</gene>
<reference evidence="3" key="1">
    <citation type="submission" date="2017-02" db="EMBL/GenBank/DDBJ databases">
        <authorList>
            <person name="Varghese N."/>
            <person name="Submissions S."/>
        </authorList>
    </citation>
    <scope>NUCLEOTIDE SEQUENCE [LARGE SCALE GENOMIC DNA]</scope>
    <source>
        <strain evidence="3">ATCC 700200</strain>
    </source>
</reference>
<sequence>MKVIVLSLSIALLSVSWATAEDASIPPELEKLRESYQAEIARLNEPVTKRYAESLARLQETYTRAGQLDKALAVKGELDELVQQQVRSKTRLSEKDLDESRWLWGSGGTLTLHRQNKAAHTAWSSTGVWRRIGDLKVLVTKPDGTKFTLVFTDSGLTSGLATSETGGKTTLTRVVK</sequence>
<feature type="signal peptide" evidence="1">
    <location>
        <begin position="1"/>
        <end position="20"/>
    </location>
</feature>
<dbReference type="RefSeq" id="WP_078815921.1">
    <property type="nucleotide sequence ID" value="NZ_FUYE01000025.1"/>
</dbReference>
<proteinExistence type="predicted"/>
<organism evidence="2 3">
    <name type="scientific">Prosthecobacter debontii</name>
    <dbReference type="NCBI Taxonomy" id="48467"/>
    <lineage>
        <taxon>Bacteria</taxon>
        <taxon>Pseudomonadati</taxon>
        <taxon>Verrucomicrobiota</taxon>
        <taxon>Verrucomicrobiia</taxon>
        <taxon>Verrucomicrobiales</taxon>
        <taxon>Verrucomicrobiaceae</taxon>
        <taxon>Prosthecobacter</taxon>
    </lineage>
</organism>
<accession>A0A1T4Z1F5</accession>
<protein>
    <submittedName>
        <fullName evidence="2">Uncharacterized protein</fullName>
    </submittedName>
</protein>
<keyword evidence="3" id="KW-1185">Reference proteome</keyword>